<feature type="transmembrane region" description="Helical" evidence="1">
    <location>
        <begin position="7"/>
        <end position="27"/>
    </location>
</feature>
<keyword evidence="1" id="KW-0472">Membrane</keyword>
<keyword evidence="1" id="KW-1133">Transmembrane helix</keyword>
<dbReference type="EMBL" id="VSSQ01021713">
    <property type="protein sequence ID" value="MPM67474.1"/>
    <property type="molecule type" value="Genomic_DNA"/>
</dbReference>
<feature type="transmembrane region" description="Helical" evidence="1">
    <location>
        <begin position="182"/>
        <end position="210"/>
    </location>
</feature>
<proteinExistence type="predicted"/>
<evidence type="ECO:0000313" key="3">
    <source>
        <dbReference type="EMBL" id="MPM67474.1"/>
    </source>
</evidence>
<accession>A0A645C0H6</accession>
<name>A0A645C0H6_9ZZZZ</name>
<evidence type="ECO:0000313" key="2">
    <source>
        <dbReference type="EMBL" id="MPL81279.1"/>
    </source>
</evidence>
<protein>
    <recommendedName>
        <fullName evidence="4">Chemotaxis methyl-accepting receptor HlyB-like 4HB MCP domain-containing protein</fullName>
    </recommendedName>
</protein>
<gene>
    <name evidence="3" type="ORF">SDC9_114397</name>
    <name evidence="2" type="ORF">SDC9_27194</name>
</gene>
<evidence type="ECO:0008006" key="4">
    <source>
        <dbReference type="Google" id="ProtNLM"/>
    </source>
</evidence>
<dbReference type="EMBL" id="VSSQ01000148">
    <property type="protein sequence ID" value="MPL81279.1"/>
    <property type="molecule type" value="Genomic_DNA"/>
</dbReference>
<keyword evidence="1" id="KW-0812">Transmembrane</keyword>
<sequence length="256" mass="28983">MGIRKKISLGFVVIGAILFLSSLIAIFEFNRMRHSVAALMTDNINSINTSRLLLELTDEYNFMLLSSVILDSTMNSENILYDNRFEDYISNIKKKFVSPAEVSVADSLSSAYSAYLEVIGRASDIMTLNKAGREKWYSSELVPAYSNLRKYKGELGLLTQGALAENTDQLQEGFYRSIMPGVIAVAAGILLVLLFNYFINLYFISPLLLISRGLKSYKEFNKSYNVNFDNDDELQDLNGEIKTLIDEHKNMKKSRE</sequence>
<evidence type="ECO:0000256" key="1">
    <source>
        <dbReference type="SAM" id="Phobius"/>
    </source>
</evidence>
<comment type="caution">
    <text evidence="3">The sequence shown here is derived from an EMBL/GenBank/DDBJ whole genome shotgun (WGS) entry which is preliminary data.</text>
</comment>
<organism evidence="3">
    <name type="scientific">bioreactor metagenome</name>
    <dbReference type="NCBI Taxonomy" id="1076179"/>
    <lineage>
        <taxon>unclassified sequences</taxon>
        <taxon>metagenomes</taxon>
        <taxon>ecological metagenomes</taxon>
    </lineage>
</organism>
<dbReference type="AlphaFoldDB" id="A0A645C0H6"/>
<reference evidence="3" key="1">
    <citation type="submission" date="2019-08" db="EMBL/GenBank/DDBJ databases">
        <authorList>
            <person name="Kucharzyk K."/>
            <person name="Murdoch R.W."/>
            <person name="Higgins S."/>
            <person name="Loffler F."/>
        </authorList>
    </citation>
    <scope>NUCLEOTIDE SEQUENCE</scope>
</reference>